<name>A0A7Y0A2T0_9BURK</name>
<dbReference type="Gene3D" id="1.10.10.10">
    <property type="entry name" value="Winged helix-like DNA-binding domain superfamily/Winged helix DNA-binding domain"/>
    <property type="match status" value="1"/>
</dbReference>
<dbReference type="CDD" id="cd05466">
    <property type="entry name" value="PBP2_LTTR_substrate"/>
    <property type="match status" value="1"/>
</dbReference>
<evidence type="ECO:0000256" key="2">
    <source>
        <dbReference type="ARBA" id="ARBA00023015"/>
    </source>
</evidence>
<dbReference type="EMBL" id="JABBFZ010000037">
    <property type="protein sequence ID" value="NML35383.1"/>
    <property type="molecule type" value="Genomic_DNA"/>
</dbReference>
<keyword evidence="3" id="KW-0238">DNA-binding</keyword>
<dbReference type="InterPro" id="IPR000847">
    <property type="entry name" value="LysR_HTH_N"/>
</dbReference>
<protein>
    <submittedName>
        <fullName evidence="6">LysR family transcriptional regulator</fullName>
    </submittedName>
</protein>
<comment type="similarity">
    <text evidence="1">Belongs to the LysR transcriptional regulatory family.</text>
</comment>
<dbReference type="InterPro" id="IPR036388">
    <property type="entry name" value="WH-like_DNA-bd_sf"/>
</dbReference>
<keyword evidence="4" id="KW-0804">Transcription</keyword>
<dbReference type="InterPro" id="IPR036390">
    <property type="entry name" value="WH_DNA-bd_sf"/>
</dbReference>
<keyword evidence="2" id="KW-0805">Transcription regulation</keyword>
<evidence type="ECO:0000313" key="7">
    <source>
        <dbReference type="Proteomes" id="UP000583127"/>
    </source>
</evidence>
<evidence type="ECO:0000256" key="1">
    <source>
        <dbReference type="ARBA" id="ARBA00009437"/>
    </source>
</evidence>
<dbReference type="SUPFAM" id="SSF46785">
    <property type="entry name" value="Winged helix' DNA-binding domain"/>
    <property type="match status" value="1"/>
</dbReference>
<evidence type="ECO:0000256" key="3">
    <source>
        <dbReference type="ARBA" id="ARBA00023125"/>
    </source>
</evidence>
<comment type="caution">
    <text evidence="6">The sequence shown here is derived from an EMBL/GenBank/DDBJ whole genome shotgun (WGS) entry which is preliminary data.</text>
</comment>
<dbReference type="Pfam" id="PF00126">
    <property type="entry name" value="HTH_1"/>
    <property type="match status" value="1"/>
</dbReference>
<dbReference type="Gene3D" id="3.40.190.10">
    <property type="entry name" value="Periplasmic binding protein-like II"/>
    <property type="match status" value="1"/>
</dbReference>
<evidence type="ECO:0000259" key="5">
    <source>
        <dbReference type="PROSITE" id="PS50931"/>
    </source>
</evidence>
<reference evidence="6 7" key="1">
    <citation type="submission" date="2020-04" db="EMBL/GenBank/DDBJ databases">
        <title>Paraburkholderia sp. G-4-1-8 isolated from soil.</title>
        <authorList>
            <person name="Dahal R.H."/>
        </authorList>
    </citation>
    <scope>NUCLEOTIDE SEQUENCE [LARGE SCALE GENOMIC DNA]</scope>
    <source>
        <strain evidence="6 7">G-4-1-8</strain>
    </source>
</reference>
<dbReference type="Proteomes" id="UP000583127">
    <property type="component" value="Unassembled WGS sequence"/>
</dbReference>
<proteinExistence type="inferred from homology"/>
<dbReference type="InterPro" id="IPR005119">
    <property type="entry name" value="LysR_subst-bd"/>
</dbReference>
<dbReference type="PROSITE" id="PS50931">
    <property type="entry name" value="HTH_LYSR"/>
    <property type="match status" value="1"/>
</dbReference>
<accession>A0A7Y0A2T0</accession>
<feature type="domain" description="HTH lysR-type" evidence="5">
    <location>
        <begin position="9"/>
        <end position="66"/>
    </location>
</feature>
<sequence>MSQQDFNERDLRSLRIFCTVAQAGGFSAAEHRLNMSKASISRHIREVEERLGVRLCERGPTGFKLTVAGVVAVDLATNALKFLERIRPEIDSVRGVLSGTLSIGMVEHLINHHQCRIPEALAELKRRAPDVQPEIIVMTFTNLGQALRERRVDVAISGMYAKDRVFDYRTLFIEIHRVYSVLQAGDGPHNRLPLVYRPHPFVEQTLANHGFERGPDAGGLEAIALLAATGDYAGLLPEHYANLVTQRYAIEALPQGPVFHNTICAITEASRPLTRRIELFLDILDELHDVERGH</sequence>
<gene>
    <name evidence="6" type="ORF">HHL14_31745</name>
</gene>
<evidence type="ECO:0000256" key="4">
    <source>
        <dbReference type="ARBA" id="ARBA00023163"/>
    </source>
</evidence>
<evidence type="ECO:0000313" key="6">
    <source>
        <dbReference type="EMBL" id="NML35383.1"/>
    </source>
</evidence>
<dbReference type="RefSeq" id="WP_169501561.1">
    <property type="nucleotide sequence ID" value="NZ_JABBFZ010000037.1"/>
</dbReference>
<dbReference type="Pfam" id="PF03466">
    <property type="entry name" value="LysR_substrate"/>
    <property type="match status" value="1"/>
</dbReference>
<dbReference type="PANTHER" id="PTHR30126">
    <property type="entry name" value="HTH-TYPE TRANSCRIPTIONAL REGULATOR"/>
    <property type="match status" value="1"/>
</dbReference>
<dbReference type="AlphaFoldDB" id="A0A7Y0A2T0"/>
<keyword evidence="7" id="KW-1185">Reference proteome</keyword>
<dbReference type="PANTHER" id="PTHR30126:SF98">
    <property type="entry name" value="HTH-TYPE TRANSCRIPTIONAL ACTIVATOR BAUR"/>
    <property type="match status" value="1"/>
</dbReference>
<organism evidence="6 7">
    <name type="scientific">Paraburkholderia antibiotica</name>
    <dbReference type="NCBI Taxonomy" id="2728839"/>
    <lineage>
        <taxon>Bacteria</taxon>
        <taxon>Pseudomonadati</taxon>
        <taxon>Pseudomonadota</taxon>
        <taxon>Betaproteobacteria</taxon>
        <taxon>Burkholderiales</taxon>
        <taxon>Burkholderiaceae</taxon>
        <taxon>Paraburkholderia</taxon>
    </lineage>
</organism>
<dbReference type="SUPFAM" id="SSF53850">
    <property type="entry name" value="Periplasmic binding protein-like II"/>
    <property type="match status" value="1"/>
</dbReference>
<dbReference type="GO" id="GO:0003700">
    <property type="term" value="F:DNA-binding transcription factor activity"/>
    <property type="evidence" value="ECO:0007669"/>
    <property type="project" value="InterPro"/>
</dbReference>
<dbReference type="GO" id="GO:0000976">
    <property type="term" value="F:transcription cis-regulatory region binding"/>
    <property type="evidence" value="ECO:0007669"/>
    <property type="project" value="TreeGrafter"/>
</dbReference>